<dbReference type="EMBL" id="FTNE01000001">
    <property type="protein sequence ID" value="SIQ10603.1"/>
    <property type="molecule type" value="Genomic_DNA"/>
</dbReference>
<feature type="region of interest" description="Disordered" evidence="11">
    <location>
        <begin position="352"/>
        <end position="388"/>
    </location>
</feature>
<evidence type="ECO:0000256" key="6">
    <source>
        <dbReference type="ARBA" id="ARBA00022729"/>
    </source>
</evidence>
<protein>
    <submittedName>
        <fullName evidence="16">General secretion pathway protein D</fullName>
    </submittedName>
</protein>
<dbReference type="Gene3D" id="3.30.1370.120">
    <property type="match status" value="2"/>
</dbReference>
<comment type="similarity">
    <text evidence="2">Belongs to the bacterial secretin family. GSP D subfamily.</text>
</comment>
<comment type="caution">
    <text evidence="16">The sequence shown here is derived from an EMBL/GenBank/DDBJ whole genome shotgun (WGS) entry which is preliminary data.</text>
</comment>
<feature type="domain" description="Type II/III secretion system secretin-like" evidence="13">
    <location>
        <begin position="552"/>
        <end position="718"/>
    </location>
</feature>
<dbReference type="GO" id="GO:0009279">
    <property type="term" value="C:cell outer membrane"/>
    <property type="evidence" value="ECO:0007669"/>
    <property type="project" value="UniProtKB-SubCell"/>
</dbReference>
<evidence type="ECO:0000256" key="10">
    <source>
        <dbReference type="RuleBase" id="RU004004"/>
    </source>
</evidence>
<evidence type="ECO:0000259" key="13">
    <source>
        <dbReference type="Pfam" id="PF00263"/>
    </source>
</evidence>
<feature type="chain" id="PRO_5034193731" evidence="12">
    <location>
        <begin position="29"/>
        <end position="767"/>
    </location>
</feature>
<dbReference type="RefSeq" id="WP_051657496.1">
    <property type="nucleotide sequence ID" value="NZ_FTNE01000001.1"/>
</dbReference>
<dbReference type="PRINTS" id="PR00811">
    <property type="entry name" value="BCTERIALGSPD"/>
</dbReference>
<evidence type="ECO:0000259" key="15">
    <source>
        <dbReference type="Pfam" id="PF21305"/>
    </source>
</evidence>
<feature type="compositionally biased region" description="Low complexity" evidence="11">
    <location>
        <begin position="418"/>
        <end position="434"/>
    </location>
</feature>
<evidence type="ECO:0000256" key="2">
    <source>
        <dbReference type="ARBA" id="ARBA00006980"/>
    </source>
</evidence>
<reference evidence="16 17" key="1">
    <citation type="submission" date="2017-01" db="EMBL/GenBank/DDBJ databases">
        <authorList>
            <person name="Varghese N."/>
            <person name="Submissions S."/>
        </authorList>
    </citation>
    <scope>NUCLEOTIDE SEQUENCE [LARGE SCALE GENOMIC DNA]</scope>
    <source>
        <strain evidence="16 17">ATCC 35905</strain>
    </source>
</reference>
<feature type="domain" description="NolW-like" evidence="14">
    <location>
        <begin position="329"/>
        <end position="486"/>
    </location>
</feature>
<keyword evidence="3 10" id="KW-0813">Transport</keyword>
<evidence type="ECO:0000313" key="16">
    <source>
        <dbReference type="EMBL" id="SIQ10603.1"/>
    </source>
</evidence>
<feature type="domain" description="GspD-like N0" evidence="15">
    <location>
        <begin position="101"/>
        <end position="171"/>
    </location>
</feature>
<dbReference type="InterPro" id="IPR005644">
    <property type="entry name" value="NolW-like"/>
</dbReference>
<evidence type="ECO:0000256" key="1">
    <source>
        <dbReference type="ARBA" id="ARBA00004442"/>
    </source>
</evidence>
<dbReference type="InterPro" id="IPR004846">
    <property type="entry name" value="T2SS/T3SS_dom"/>
</dbReference>
<keyword evidence="4" id="KW-1134">Transmembrane beta strand</keyword>
<dbReference type="Proteomes" id="UP000186308">
    <property type="component" value="Unassembled WGS sequence"/>
</dbReference>
<comment type="subcellular location">
    <subcellularLocation>
        <location evidence="1 10">Cell outer membrane</location>
    </subcellularLocation>
</comment>
<keyword evidence="17" id="KW-1185">Reference proteome</keyword>
<keyword evidence="7" id="KW-0653">Protein transport</keyword>
<feature type="domain" description="NolW-like" evidence="14">
    <location>
        <begin position="192"/>
        <end position="248"/>
    </location>
</feature>
<evidence type="ECO:0000256" key="9">
    <source>
        <dbReference type="ARBA" id="ARBA00023237"/>
    </source>
</evidence>
<dbReference type="GO" id="GO:0015628">
    <property type="term" value="P:protein secretion by the type II secretion system"/>
    <property type="evidence" value="ECO:0007669"/>
    <property type="project" value="InterPro"/>
</dbReference>
<accession>A0A8G2FF59</accession>
<evidence type="ECO:0000256" key="7">
    <source>
        <dbReference type="ARBA" id="ARBA00022927"/>
    </source>
</evidence>
<evidence type="ECO:0000259" key="14">
    <source>
        <dbReference type="Pfam" id="PF03958"/>
    </source>
</evidence>
<dbReference type="NCBIfam" id="TIGR02517">
    <property type="entry name" value="type_II_gspD"/>
    <property type="match status" value="1"/>
</dbReference>
<feature type="signal peptide" evidence="12">
    <location>
        <begin position="1"/>
        <end position="28"/>
    </location>
</feature>
<dbReference type="Pfam" id="PF03958">
    <property type="entry name" value="Secretin_N"/>
    <property type="match status" value="2"/>
</dbReference>
<keyword evidence="8" id="KW-0472">Membrane</keyword>
<evidence type="ECO:0000256" key="3">
    <source>
        <dbReference type="ARBA" id="ARBA00022448"/>
    </source>
</evidence>
<name>A0A8G2FF59_ACIRU</name>
<keyword evidence="5" id="KW-0812">Transmembrane</keyword>
<keyword evidence="9" id="KW-0998">Cell outer membrane</keyword>
<feature type="region of interest" description="Disordered" evidence="11">
    <location>
        <begin position="408"/>
        <end position="444"/>
    </location>
</feature>
<dbReference type="InterPro" id="IPR001775">
    <property type="entry name" value="GspD/PilQ"/>
</dbReference>
<proteinExistence type="inferred from homology"/>
<dbReference type="PRINTS" id="PR01032">
    <property type="entry name" value="PHAGEIV"/>
</dbReference>
<dbReference type="Pfam" id="PF00263">
    <property type="entry name" value="Secretin"/>
    <property type="match status" value="1"/>
</dbReference>
<feature type="compositionally biased region" description="Polar residues" evidence="11">
    <location>
        <begin position="352"/>
        <end position="363"/>
    </location>
</feature>
<dbReference type="Pfam" id="PF21305">
    <property type="entry name" value="type_II_gspD_N0"/>
    <property type="match status" value="1"/>
</dbReference>
<dbReference type="GO" id="GO:0015627">
    <property type="term" value="C:type II protein secretion system complex"/>
    <property type="evidence" value="ECO:0007669"/>
    <property type="project" value="InterPro"/>
</dbReference>
<feature type="compositionally biased region" description="Gly residues" evidence="11">
    <location>
        <begin position="408"/>
        <end position="417"/>
    </location>
</feature>
<evidence type="ECO:0000256" key="5">
    <source>
        <dbReference type="ARBA" id="ARBA00022692"/>
    </source>
</evidence>
<dbReference type="InterPro" id="IPR050810">
    <property type="entry name" value="Bact_Secretion_Sys_Channel"/>
</dbReference>
<dbReference type="PANTHER" id="PTHR30332">
    <property type="entry name" value="PROBABLE GENERAL SECRETION PATHWAY PROTEIN D"/>
    <property type="match status" value="1"/>
</dbReference>
<evidence type="ECO:0000256" key="11">
    <source>
        <dbReference type="SAM" id="MobiDB-lite"/>
    </source>
</evidence>
<feature type="compositionally biased region" description="Low complexity" evidence="11">
    <location>
        <begin position="378"/>
        <end position="388"/>
    </location>
</feature>
<dbReference type="InterPro" id="IPR038591">
    <property type="entry name" value="NolW-like_sf"/>
</dbReference>
<evidence type="ECO:0000256" key="8">
    <source>
        <dbReference type="ARBA" id="ARBA00023136"/>
    </source>
</evidence>
<organism evidence="16 17">
    <name type="scientific">Acidiphilium rubrum</name>
    <dbReference type="NCBI Taxonomy" id="526"/>
    <lineage>
        <taxon>Bacteria</taxon>
        <taxon>Pseudomonadati</taxon>
        <taxon>Pseudomonadota</taxon>
        <taxon>Alphaproteobacteria</taxon>
        <taxon>Acetobacterales</taxon>
        <taxon>Acidocellaceae</taxon>
        <taxon>Acidiphilium</taxon>
    </lineage>
</organism>
<sequence length="767" mass="77913">MRPTPPHLTPPRRTRLLTTLLLPAAMLAGCTPKPQPPDAPIMAQASPLLETTKLAPPAIPPQSGAIVAARPGAVTASYGSQTPLPGAGTPPPGVAGGAVSLDFADTDIRAVVAQILGSILHVTYTIDPAVHGKATLHTAYPLPMADLIPTLQTLLGQNQAELVESHGIYRVIPVAAAGPAMAGSDALAGATVVPLRYVDAAHLAAVLQPYVGKGGRVVAAPGRNALIVDGDPQTRDTLIQLISAFDVDALAGQSYILFPAGGGGAKDFATAFTAALHAGKNTGSIQVVPLERIGAVMVIAPSLAQIVQANRVYTVLSHQDAATRRVWHVYYLHNSSAEAVAHVLQEAFTPNDVTAQSSGNEGQTAPGITAQTLSGMPGANASATGGATSPLGTTAGGISVGGAGGANAGSSPGGGLGSAPAAPTPASDNPLLGPLSGGSLGGAGNGATGDGTRIIAAPQQNAVLVYATEATDATIHAMLRKIDIEPLEVEIDATIAEVDLTGALQYGTQFFFKSGGINGVLSQGTTSSLVHNFPGFVLSGYGADAAPLAISALQSVTKVRILSSPQLMVQNDRTANLLVGNLVPYLSQTSQSTITTGAPVINSINYQETGVILQITPRISNDGLVALTISQQVSGVAPTVTTQGINSPTFSERSVSSSVVVHDGQTIGLAGLISDNDQRQNSGVPFLKDVPVLGALFASQNNTRTREELLVLITPHVVHNQTDAASLTADLRQELPGPAAVPAELNVLPADGSSDPNARLRARLGLH</sequence>
<evidence type="ECO:0000256" key="4">
    <source>
        <dbReference type="ARBA" id="ARBA00022452"/>
    </source>
</evidence>
<gene>
    <name evidence="16" type="ORF">SAMN05421828_101292</name>
</gene>
<dbReference type="OrthoDB" id="9775455at2"/>
<dbReference type="PROSITE" id="PS51257">
    <property type="entry name" value="PROKAR_LIPOPROTEIN"/>
    <property type="match status" value="1"/>
</dbReference>
<dbReference type="InterPro" id="IPR013356">
    <property type="entry name" value="T2SS_GspD"/>
</dbReference>
<dbReference type="AlphaFoldDB" id="A0A8G2FF59"/>
<feature type="compositionally biased region" description="Gly residues" evidence="11">
    <location>
        <begin position="435"/>
        <end position="444"/>
    </location>
</feature>
<dbReference type="Gene3D" id="3.55.50.30">
    <property type="match status" value="1"/>
</dbReference>
<dbReference type="InterPro" id="IPR049371">
    <property type="entry name" value="GspD-like_N0"/>
</dbReference>
<evidence type="ECO:0000256" key="12">
    <source>
        <dbReference type="SAM" id="SignalP"/>
    </source>
</evidence>
<dbReference type="PANTHER" id="PTHR30332:SF25">
    <property type="entry name" value="SECRETIN XPSD"/>
    <property type="match status" value="1"/>
</dbReference>
<keyword evidence="6 12" id="KW-0732">Signal</keyword>
<evidence type="ECO:0000313" key="17">
    <source>
        <dbReference type="Proteomes" id="UP000186308"/>
    </source>
</evidence>